<evidence type="ECO:0000256" key="1">
    <source>
        <dbReference type="ARBA" id="ARBA00004123"/>
    </source>
</evidence>
<dbReference type="SUPFAM" id="SSF46689">
    <property type="entry name" value="Homeodomain-like"/>
    <property type="match status" value="1"/>
</dbReference>
<gene>
    <name evidence="7" type="ORF">L484_012617</name>
</gene>
<sequence length="245" mass="28077">MGRSPSKASSKEFMTMGRKGVPWTAEEDQILMNYIKFHKEGSWTKVAENTGLERSGKSCRLRWRNYLRPDIKRGNISHEEEDLIIRLHKLIGNRWSLIAGRLPGRTDNEIKNYWNTILKKKKKKVVQPLDTNNQLDDFIQKSDSSRASTTTDSTTQYHVDHRIDINNQRLTSRDSLLLNSNLVGCDNIIIGGLNFTPTTTENDHDHHNIGHDHDDDIASSDSLGEFCSLSDMINNFDFSNDFLVD</sequence>
<dbReference type="PROSITE" id="PS51294">
    <property type="entry name" value="HTH_MYB"/>
    <property type="match status" value="2"/>
</dbReference>
<dbReference type="GO" id="GO:0005634">
    <property type="term" value="C:nucleus"/>
    <property type="evidence" value="ECO:0007669"/>
    <property type="project" value="UniProtKB-SubCell"/>
</dbReference>
<dbReference type="PROSITE" id="PS50090">
    <property type="entry name" value="MYB_LIKE"/>
    <property type="match status" value="2"/>
</dbReference>
<dbReference type="FunFam" id="1.10.10.60:FF:000001">
    <property type="entry name" value="MYB-related transcription factor"/>
    <property type="match status" value="1"/>
</dbReference>
<name>W9SXW8_9ROSA</name>
<accession>W9SXW8</accession>
<reference evidence="8" key="1">
    <citation type="submission" date="2013-01" db="EMBL/GenBank/DDBJ databases">
        <title>Draft Genome Sequence of a Mulberry Tree, Morus notabilis C.K. Schneid.</title>
        <authorList>
            <person name="He N."/>
            <person name="Zhao S."/>
        </authorList>
    </citation>
    <scope>NUCLEOTIDE SEQUENCE</scope>
</reference>
<dbReference type="AlphaFoldDB" id="W9SXW8"/>
<dbReference type="PANTHER" id="PTHR47998:SF91">
    <property type="entry name" value="MYB-RELATED PROTEIN 308-LIKE"/>
    <property type="match status" value="1"/>
</dbReference>
<evidence type="ECO:0000256" key="3">
    <source>
        <dbReference type="ARBA" id="ARBA00023125"/>
    </source>
</evidence>
<dbReference type="CDD" id="cd00167">
    <property type="entry name" value="SANT"/>
    <property type="match status" value="2"/>
</dbReference>
<dbReference type="eggNOG" id="KOG0048">
    <property type="taxonomic scope" value="Eukaryota"/>
</dbReference>
<dbReference type="Pfam" id="PF00249">
    <property type="entry name" value="Myb_DNA-binding"/>
    <property type="match status" value="2"/>
</dbReference>
<dbReference type="EMBL" id="KE346302">
    <property type="protein sequence ID" value="EXC32450.1"/>
    <property type="molecule type" value="Genomic_DNA"/>
</dbReference>
<keyword evidence="2" id="KW-0677">Repeat</keyword>
<dbReference type="Gene3D" id="1.10.10.60">
    <property type="entry name" value="Homeodomain-like"/>
    <property type="match status" value="2"/>
</dbReference>
<keyword evidence="3" id="KW-0238">DNA-binding</keyword>
<dbReference type="GO" id="GO:0030154">
    <property type="term" value="P:cell differentiation"/>
    <property type="evidence" value="ECO:0007669"/>
    <property type="project" value="TreeGrafter"/>
</dbReference>
<dbReference type="PANTHER" id="PTHR47998">
    <property type="entry name" value="TRANSCRIPTION FACTOR MYB51-LIKE ISOFORM X1"/>
    <property type="match status" value="1"/>
</dbReference>
<evidence type="ECO:0000313" key="7">
    <source>
        <dbReference type="EMBL" id="EXC32450.1"/>
    </source>
</evidence>
<dbReference type="OrthoDB" id="2143914at2759"/>
<dbReference type="InterPro" id="IPR015495">
    <property type="entry name" value="Myb_TF_plants"/>
</dbReference>
<keyword evidence="8" id="KW-1185">Reference proteome</keyword>
<dbReference type="Proteomes" id="UP000030645">
    <property type="component" value="Unassembled WGS sequence"/>
</dbReference>
<dbReference type="STRING" id="981085.W9SXW8"/>
<evidence type="ECO:0000259" key="5">
    <source>
        <dbReference type="PROSITE" id="PS50090"/>
    </source>
</evidence>
<evidence type="ECO:0000256" key="4">
    <source>
        <dbReference type="ARBA" id="ARBA00023242"/>
    </source>
</evidence>
<evidence type="ECO:0000256" key="2">
    <source>
        <dbReference type="ARBA" id="ARBA00022737"/>
    </source>
</evidence>
<proteinExistence type="predicted"/>
<keyword evidence="4" id="KW-0539">Nucleus</keyword>
<dbReference type="SMART" id="SM00717">
    <property type="entry name" value="SANT"/>
    <property type="match status" value="2"/>
</dbReference>
<feature type="domain" description="Myb-like" evidence="5">
    <location>
        <begin position="68"/>
        <end position="118"/>
    </location>
</feature>
<evidence type="ECO:0000313" key="8">
    <source>
        <dbReference type="Proteomes" id="UP000030645"/>
    </source>
</evidence>
<feature type="domain" description="Myb-like" evidence="5">
    <location>
        <begin position="15"/>
        <end position="67"/>
    </location>
</feature>
<organism evidence="7 8">
    <name type="scientific">Morus notabilis</name>
    <dbReference type="NCBI Taxonomy" id="981085"/>
    <lineage>
        <taxon>Eukaryota</taxon>
        <taxon>Viridiplantae</taxon>
        <taxon>Streptophyta</taxon>
        <taxon>Embryophyta</taxon>
        <taxon>Tracheophyta</taxon>
        <taxon>Spermatophyta</taxon>
        <taxon>Magnoliopsida</taxon>
        <taxon>eudicotyledons</taxon>
        <taxon>Gunneridae</taxon>
        <taxon>Pentapetalae</taxon>
        <taxon>rosids</taxon>
        <taxon>fabids</taxon>
        <taxon>Rosales</taxon>
        <taxon>Moraceae</taxon>
        <taxon>Moreae</taxon>
        <taxon>Morus</taxon>
    </lineage>
</organism>
<feature type="domain" description="HTH myb-type" evidence="6">
    <location>
        <begin position="15"/>
        <end position="67"/>
    </location>
</feature>
<protein>
    <submittedName>
        <fullName evidence="7">Transcription repressor</fullName>
    </submittedName>
</protein>
<dbReference type="KEGG" id="mnt:21395818"/>
<comment type="subcellular location">
    <subcellularLocation>
        <location evidence="1">Nucleus</location>
    </subcellularLocation>
</comment>
<evidence type="ECO:0000259" key="6">
    <source>
        <dbReference type="PROSITE" id="PS51294"/>
    </source>
</evidence>
<dbReference type="InterPro" id="IPR001005">
    <property type="entry name" value="SANT/Myb"/>
</dbReference>
<dbReference type="GO" id="GO:0006355">
    <property type="term" value="P:regulation of DNA-templated transcription"/>
    <property type="evidence" value="ECO:0007669"/>
    <property type="project" value="TreeGrafter"/>
</dbReference>
<dbReference type="InterPro" id="IPR017930">
    <property type="entry name" value="Myb_dom"/>
</dbReference>
<dbReference type="GO" id="GO:0000976">
    <property type="term" value="F:transcription cis-regulatory region binding"/>
    <property type="evidence" value="ECO:0007669"/>
    <property type="project" value="TreeGrafter"/>
</dbReference>
<feature type="domain" description="HTH myb-type" evidence="6">
    <location>
        <begin position="68"/>
        <end position="122"/>
    </location>
</feature>
<dbReference type="InterPro" id="IPR009057">
    <property type="entry name" value="Homeodomain-like_sf"/>
</dbReference>